<name>A0ABT7QXH1_9BACT</name>
<dbReference type="InterPro" id="IPR008557">
    <property type="entry name" value="PhoX"/>
</dbReference>
<protein>
    <submittedName>
        <fullName evidence="1">DUF839 domain-containing protein</fullName>
    </submittedName>
</protein>
<dbReference type="PANTHER" id="PTHR35399:SF2">
    <property type="entry name" value="DUF839 DOMAIN-CONTAINING PROTEIN"/>
    <property type="match status" value="1"/>
</dbReference>
<organism evidence="1 2">
    <name type="scientific">Sulfurovum zhangzhouensis</name>
    <dbReference type="NCBI Taxonomy" id="3019067"/>
    <lineage>
        <taxon>Bacteria</taxon>
        <taxon>Pseudomonadati</taxon>
        <taxon>Campylobacterota</taxon>
        <taxon>Epsilonproteobacteria</taxon>
        <taxon>Campylobacterales</taxon>
        <taxon>Sulfurovaceae</taxon>
        <taxon>Sulfurovum</taxon>
    </lineage>
</organism>
<gene>
    <name evidence="1" type="ORF">PGH07_05035</name>
</gene>
<keyword evidence="2" id="KW-1185">Reference proteome</keyword>
<dbReference type="PANTHER" id="PTHR35399">
    <property type="entry name" value="SLR8030 PROTEIN"/>
    <property type="match status" value="1"/>
</dbReference>
<dbReference type="Pfam" id="PF05787">
    <property type="entry name" value="PhoX"/>
    <property type="match status" value="1"/>
</dbReference>
<dbReference type="EMBL" id="JAQIBD010000001">
    <property type="protein sequence ID" value="MDM5271530.1"/>
    <property type="molecule type" value="Genomic_DNA"/>
</dbReference>
<proteinExistence type="predicted"/>
<accession>A0ABT7QXH1</accession>
<reference evidence="1" key="1">
    <citation type="submission" date="2023-01" db="EMBL/GenBank/DDBJ databases">
        <title>Sulfurovum sp. zt1-1 genome assembly.</title>
        <authorList>
            <person name="Wang J."/>
        </authorList>
    </citation>
    <scope>NUCLEOTIDE SEQUENCE</scope>
    <source>
        <strain evidence="1">Zt1-1</strain>
    </source>
</reference>
<dbReference type="Proteomes" id="UP001169069">
    <property type="component" value="Unassembled WGS sequence"/>
</dbReference>
<evidence type="ECO:0000313" key="1">
    <source>
        <dbReference type="EMBL" id="MDM5271530.1"/>
    </source>
</evidence>
<comment type="caution">
    <text evidence="1">The sequence shown here is derived from an EMBL/GenBank/DDBJ whole genome shotgun (WGS) entry which is preliminary data.</text>
</comment>
<evidence type="ECO:0000313" key="2">
    <source>
        <dbReference type="Proteomes" id="UP001169069"/>
    </source>
</evidence>
<sequence length="574" mass="63887">MIYFLGINGVYAEEILDIRFEPVTFPSVEKEKYALHASEEVVINKDKQKIGFTTLMSTGHMDNGEVYGLLKDSRDIPLTLHDGSPYICNGTSNPMGSGSGLDHVSLLQKNGKLYMVSQFECQVGAYYINELQQNTQGELSPKPSTLRYISQKEEFGGYVHCAGMKTPWESHLGSEEYPADAKLRQQDGSLDLYYDYIGDYWGGDLSKANPYYYGWIPELTVNDQGEVKYTKHYSMGRFSHELAYVMPDKKTVYMSDDGTNVGFFMYVATKAEDLSEGTLYAAKWTQLNSQNGGSATLSWIKLGTAKDSEIRAMLDPDHNVSTNDGLSFKDIFEEGMTDGICKAGYTPINTEAGFECLKVKQRMQKAAAFLETRRYAAIMGATTEFRKGEGITFDALGHTLYFSISEIARGMEDHAKKGNKDNQYDQGGYNHIRLPYNGCGGVYALAVDDSFRVLSMKAELVGKPIKDGFSYSCALESIANPDNLTFLPNSSILVIGEDSSYHENNMVWAFNTETKILQPIIILPKGAEATSPFWYNDINGYGYLVLVTQHPHPKSKNRGESSVGVLGAFRGLKQ</sequence>